<dbReference type="EMBL" id="OCMY01000003">
    <property type="protein sequence ID" value="SOD61111.1"/>
    <property type="molecule type" value="Genomic_DNA"/>
</dbReference>
<gene>
    <name evidence="1" type="ORF">SAMN06273570_4946</name>
</gene>
<dbReference type="RefSeq" id="WP_141400285.1">
    <property type="nucleotide sequence ID" value="NZ_OCMY01000003.1"/>
</dbReference>
<keyword evidence="2" id="KW-1185">Reference proteome</keyword>
<dbReference type="OrthoDB" id="6506439at2"/>
<accession>A0A286DR49</accession>
<organism evidence="1 2">
    <name type="scientific">Candidatus Pantoea floridensis</name>
    <dbReference type="NCBI Taxonomy" id="1938870"/>
    <lineage>
        <taxon>Bacteria</taxon>
        <taxon>Pseudomonadati</taxon>
        <taxon>Pseudomonadota</taxon>
        <taxon>Gammaproteobacteria</taxon>
        <taxon>Enterobacterales</taxon>
        <taxon>Erwiniaceae</taxon>
        <taxon>Pantoea</taxon>
    </lineage>
</organism>
<evidence type="ECO:0000313" key="1">
    <source>
        <dbReference type="EMBL" id="SOD61111.1"/>
    </source>
</evidence>
<reference evidence="2" key="1">
    <citation type="submission" date="2017-09" db="EMBL/GenBank/DDBJ databases">
        <authorList>
            <person name="Varghese N."/>
            <person name="Submissions S."/>
        </authorList>
    </citation>
    <scope>NUCLEOTIDE SEQUENCE [LARGE SCALE GENOMIC DNA]</scope>
    <source>
        <strain evidence="2">JKS000234</strain>
    </source>
</reference>
<dbReference type="Proteomes" id="UP000219271">
    <property type="component" value="Unassembled WGS sequence"/>
</dbReference>
<proteinExistence type="predicted"/>
<protein>
    <submittedName>
        <fullName evidence="1">Uncharacterized protein</fullName>
    </submittedName>
</protein>
<name>A0A286DR49_9GAMM</name>
<evidence type="ECO:0000313" key="2">
    <source>
        <dbReference type="Proteomes" id="UP000219271"/>
    </source>
</evidence>
<sequence>MTVIQVTCTKCGCDRFVSSTTTSRDETVASIQCEECSTMISVDDVVWYQEDFMSAKRRSLEDGDSFNSAFYLIPGS</sequence>
<dbReference type="AlphaFoldDB" id="A0A286DR49"/>